<dbReference type="InterPro" id="IPR020578">
    <property type="entry name" value="Aminotrans_V_PyrdxlP_BS"/>
</dbReference>
<evidence type="ECO:0000256" key="4">
    <source>
        <dbReference type="PIRSR" id="PIRSR000524-1"/>
    </source>
</evidence>
<dbReference type="AlphaFoldDB" id="A0A6V7R118"/>
<evidence type="ECO:0000313" key="10">
    <source>
        <dbReference type="Proteomes" id="UP000589351"/>
    </source>
</evidence>
<evidence type="ECO:0000256" key="5">
    <source>
        <dbReference type="PIRSR" id="PIRSR000524-50"/>
    </source>
</evidence>
<dbReference type="Pfam" id="PF00266">
    <property type="entry name" value="Aminotran_5"/>
    <property type="match status" value="1"/>
</dbReference>
<feature type="domain" description="Aminotransferase class V" evidence="8">
    <location>
        <begin position="28"/>
        <end position="329"/>
    </location>
</feature>
<dbReference type="Gene3D" id="3.40.640.10">
    <property type="entry name" value="Type I PLP-dependent aspartate aminotransferase-like (Major domain)"/>
    <property type="match status" value="1"/>
</dbReference>
<dbReference type="GO" id="GO:0004760">
    <property type="term" value="F:L-serine-pyruvate transaminase activity"/>
    <property type="evidence" value="ECO:0007669"/>
    <property type="project" value="TreeGrafter"/>
</dbReference>
<dbReference type="InterPro" id="IPR015424">
    <property type="entry name" value="PyrdxlP-dep_Trfase"/>
</dbReference>
<evidence type="ECO:0000313" key="9">
    <source>
        <dbReference type="EMBL" id="CAD2071009.1"/>
    </source>
</evidence>
<dbReference type="SUPFAM" id="SSF53383">
    <property type="entry name" value="PLP-dependent transferases"/>
    <property type="match status" value="1"/>
</dbReference>
<evidence type="ECO:0000256" key="1">
    <source>
        <dbReference type="ARBA" id="ARBA00001933"/>
    </source>
</evidence>
<keyword evidence="10" id="KW-1185">Reference proteome</keyword>
<comment type="similarity">
    <text evidence="2 6">Belongs to the class-V pyridoxal-phosphate-dependent aminotransferase family.</text>
</comment>
<dbReference type="RefSeq" id="WP_183369197.1">
    <property type="nucleotide sequence ID" value="NZ_CAJEWD010000003.1"/>
</dbReference>
<evidence type="ECO:0000256" key="7">
    <source>
        <dbReference type="RuleBase" id="RU004504"/>
    </source>
</evidence>
<organism evidence="9 10">
    <name type="scientific">Jeotgalicoccus meleagridis</name>
    <dbReference type="NCBI Taxonomy" id="2759181"/>
    <lineage>
        <taxon>Bacteria</taxon>
        <taxon>Bacillati</taxon>
        <taxon>Bacillota</taxon>
        <taxon>Bacilli</taxon>
        <taxon>Bacillales</taxon>
        <taxon>Staphylococcaceae</taxon>
        <taxon>Jeotgalicoccus</taxon>
    </lineage>
</organism>
<dbReference type="PIRSF" id="PIRSF000524">
    <property type="entry name" value="SPT"/>
    <property type="match status" value="1"/>
</dbReference>
<proteinExistence type="inferred from homology"/>
<evidence type="ECO:0000256" key="3">
    <source>
        <dbReference type="ARBA" id="ARBA00022898"/>
    </source>
</evidence>
<dbReference type="PANTHER" id="PTHR21152">
    <property type="entry name" value="AMINOTRANSFERASE CLASS V"/>
    <property type="match status" value="1"/>
</dbReference>
<feature type="modified residue" description="N6-(pyridoxal phosphate)lysine" evidence="5">
    <location>
        <position position="192"/>
    </location>
</feature>
<dbReference type="GO" id="GO:0008453">
    <property type="term" value="F:alanine-glyoxylate transaminase activity"/>
    <property type="evidence" value="ECO:0007669"/>
    <property type="project" value="TreeGrafter"/>
</dbReference>
<reference evidence="9 10" key="1">
    <citation type="submission" date="2020-07" db="EMBL/GenBank/DDBJ databases">
        <authorList>
            <person name="Criscuolo A."/>
        </authorList>
    </citation>
    <scope>NUCLEOTIDE SEQUENCE [LARGE SCALE GENOMIC DNA]</scope>
    <source>
        <strain evidence="9">CIP111649</strain>
    </source>
</reference>
<dbReference type="Gene3D" id="3.90.1150.10">
    <property type="entry name" value="Aspartate Aminotransferase, domain 1"/>
    <property type="match status" value="1"/>
</dbReference>
<name>A0A6V7R118_9STAP</name>
<evidence type="ECO:0000256" key="6">
    <source>
        <dbReference type="RuleBase" id="RU004075"/>
    </source>
</evidence>
<dbReference type="InterPro" id="IPR015421">
    <property type="entry name" value="PyrdxlP-dep_Trfase_major"/>
</dbReference>
<protein>
    <submittedName>
        <fullName evidence="9">Soluble hydrogenase 42 kDa subunit</fullName>
    </submittedName>
</protein>
<dbReference type="PROSITE" id="PS00595">
    <property type="entry name" value="AA_TRANSFER_CLASS_5"/>
    <property type="match status" value="1"/>
</dbReference>
<dbReference type="Proteomes" id="UP000589351">
    <property type="component" value="Unassembled WGS sequence"/>
</dbReference>
<feature type="binding site" evidence="4">
    <location>
        <position position="335"/>
    </location>
    <ligand>
        <name>substrate</name>
    </ligand>
</feature>
<dbReference type="PANTHER" id="PTHR21152:SF40">
    <property type="entry name" value="ALANINE--GLYOXYLATE AMINOTRANSFERASE"/>
    <property type="match status" value="1"/>
</dbReference>
<dbReference type="GO" id="GO:0019265">
    <property type="term" value="P:glycine biosynthetic process, by transamination of glyoxylate"/>
    <property type="evidence" value="ECO:0007669"/>
    <property type="project" value="TreeGrafter"/>
</dbReference>
<dbReference type="InterPro" id="IPR024169">
    <property type="entry name" value="SP_NH2Trfase/AEP_transaminase"/>
</dbReference>
<keyword evidence="3 5" id="KW-0663">Pyridoxal phosphate</keyword>
<accession>A0A6V7R118</accession>
<comment type="cofactor">
    <cofactor evidence="1 5 7">
        <name>pyridoxal 5'-phosphate</name>
        <dbReference type="ChEBI" id="CHEBI:597326"/>
    </cofactor>
</comment>
<evidence type="ECO:0000256" key="2">
    <source>
        <dbReference type="ARBA" id="ARBA00009236"/>
    </source>
</evidence>
<dbReference type="EMBL" id="CAJEWD010000003">
    <property type="protein sequence ID" value="CAD2071009.1"/>
    <property type="molecule type" value="Genomic_DNA"/>
</dbReference>
<gene>
    <name evidence="9" type="ORF">JEODO184_00104</name>
</gene>
<dbReference type="InterPro" id="IPR000192">
    <property type="entry name" value="Aminotrans_V_dom"/>
</dbReference>
<sequence>MQEELLLTPGPTPIARRTYQAMSQGIFGHRTQRFKDLSASIQDRLKPVFGTDQDVVILTATGTSTLEAAMVNLVAPGDDIVIIVSGVFGEKFKIIAERYNYKVHIYDVEWGEAADPEAFKTFLSKLDSVQAVFTQACETSTSVLHPLKELGQVVQEYDQYTLFIVDAVSALGGADIHMERDGIDCLVTGSQKALMLPPGLGFVGINDKALDKINQGPETRYYLDLRMYLASLEEDYTPQTPAVTLYQGLDDVLDIIHEEGLENVYKRHIKMQKMLRAGLRALDLKPLVDDDAASPTVTAVSSNEEEIALIKDSLAQDYGISIAGGQKILAGKIVRIGHMGFMFPKDMLTILSALEAILSQSRQKDYYGKAIAAAQGAVK</sequence>
<evidence type="ECO:0000259" key="8">
    <source>
        <dbReference type="Pfam" id="PF00266"/>
    </source>
</evidence>
<comment type="caution">
    <text evidence="9">The sequence shown here is derived from an EMBL/GenBank/DDBJ whole genome shotgun (WGS) entry which is preliminary data.</text>
</comment>
<dbReference type="InterPro" id="IPR015422">
    <property type="entry name" value="PyrdxlP-dep_Trfase_small"/>
</dbReference>